<comment type="caution">
    <text evidence="1">The sequence shown here is derived from an EMBL/GenBank/DDBJ whole genome shotgun (WGS) entry which is preliminary data.</text>
</comment>
<organism evidence="1 2">
    <name type="scientific">Segetibacter aerophilus</name>
    <dbReference type="NCBI Taxonomy" id="670293"/>
    <lineage>
        <taxon>Bacteria</taxon>
        <taxon>Pseudomonadati</taxon>
        <taxon>Bacteroidota</taxon>
        <taxon>Chitinophagia</taxon>
        <taxon>Chitinophagales</taxon>
        <taxon>Chitinophagaceae</taxon>
        <taxon>Segetibacter</taxon>
    </lineage>
</organism>
<evidence type="ECO:0000313" key="1">
    <source>
        <dbReference type="EMBL" id="GEO08511.1"/>
    </source>
</evidence>
<dbReference type="Proteomes" id="UP000321513">
    <property type="component" value="Unassembled WGS sequence"/>
</dbReference>
<reference evidence="1 2" key="1">
    <citation type="submission" date="2019-07" db="EMBL/GenBank/DDBJ databases">
        <title>Whole genome shotgun sequence of Segetibacter aerophilus NBRC 106135.</title>
        <authorList>
            <person name="Hosoyama A."/>
            <person name="Uohara A."/>
            <person name="Ohji S."/>
            <person name="Ichikawa N."/>
        </authorList>
    </citation>
    <scope>NUCLEOTIDE SEQUENCE [LARGE SCALE GENOMIC DNA]</scope>
    <source>
        <strain evidence="1 2">NBRC 106135</strain>
    </source>
</reference>
<dbReference type="EMBL" id="BJYT01000002">
    <property type="protein sequence ID" value="GEO08511.1"/>
    <property type="molecule type" value="Genomic_DNA"/>
</dbReference>
<protein>
    <submittedName>
        <fullName evidence="1">Uncharacterized protein</fullName>
    </submittedName>
</protein>
<keyword evidence="2" id="KW-1185">Reference proteome</keyword>
<sequence length="56" mass="6036">MVTHPAQVNPTTKGFIHPTCLILVSLKAFGVNVYHAAAMGKAEINKNWLGDNESSL</sequence>
<gene>
    <name evidence="1" type="ORF">SAE01_10070</name>
</gene>
<accession>A0A512B972</accession>
<name>A0A512B972_9BACT</name>
<proteinExistence type="predicted"/>
<evidence type="ECO:0000313" key="2">
    <source>
        <dbReference type="Proteomes" id="UP000321513"/>
    </source>
</evidence>
<dbReference type="AlphaFoldDB" id="A0A512B972"/>